<evidence type="ECO:0000313" key="2">
    <source>
        <dbReference type="Proteomes" id="UP000789901"/>
    </source>
</evidence>
<organism evidence="1 2">
    <name type="scientific">Gigaspora margarita</name>
    <dbReference type="NCBI Taxonomy" id="4874"/>
    <lineage>
        <taxon>Eukaryota</taxon>
        <taxon>Fungi</taxon>
        <taxon>Fungi incertae sedis</taxon>
        <taxon>Mucoromycota</taxon>
        <taxon>Glomeromycotina</taxon>
        <taxon>Glomeromycetes</taxon>
        <taxon>Diversisporales</taxon>
        <taxon>Gigasporaceae</taxon>
        <taxon>Gigaspora</taxon>
    </lineage>
</organism>
<feature type="non-terminal residue" evidence="1">
    <location>
        <position position="1"/>
    </location>
</feature>
<evidence type="ECO:0000313" key="1">
    <source>
        <dbReference type="EMBL" id="CAG8831440.1"/>
    </source>
</evidence>
<protein>
    <submittedName>
        <fullName evidence="1">46130_t:CDS:1</fullName>
    </submittedName>
</protein>
<comment type="caution">
    <text evidence="1">The sequence shown here is derived from an EMBL/GenBank/DDBJ whole genome shotgun (WGS) entry which is preliminary data.</text>
</comment>
<accession>A0ABN7WGT7</accession>
<gene>
    <name evidence="1" type="ORF">GMARGA_LOCUS30666</name>
</gene>
<dbReference type="Proteomes" id="UP000789901">
    <property type="component" value="Unassembled WGS sequence"/>
</dbReference>
<keyword evidence="2" id="KW-1185">Reference proteome</keyword>
<dbReference type="EMBL" id="CAJVQB010043803">
    <property type="protein sequence ID" value="CAG8831440.1"/>
    <property type="molecule type" value="Genomic_DNA"/>
</dbReference>
<proteinExistence type="predicted"/>
<sequence length="104" mass="11962">SDFNAKVAINMILFQNDSIVRDEYSKKLQECCKKSNLPVDYKAPEDEKGCLFIAVNGQGAFQRKFSSIEETQIHVADILSHQSFILQHFEKNLHMMILQNCIII</sequence>
<reference evidence="1 2" key="1">
    <citation type="submission" date="2021-06" db="EMBL/GenBank/DDBJ databases">
        <authorList>
            <person name="Kallberg Y."/>
            <person name="Tangrot J."/>
            <person name="Rosling A."/>
        </authorList>
    </citation>
    <scope>NUCLEOTIDE SEQUENCE [LARGE SCALE GENOMIC DNA]</scope>
    <source>
        <strain evidence="1 2">120-4 pot B 10/14</strain>
    </source>
</reference>
<name>A0ABN7WGT7_GIGMA</name>